<dbReference type="AlphaFoldDB" id="A0A7X6MQ06"/>
<protein>
    <submittedName>
        <fullName evidence="1">Uncharacterized protein</fullName>
    </submittedName>
</protein>
<evidence type="ECO:0000313" key="2">
    <source>
        <dbReference type="Proteomes" id="UP000518188"/>
    </source>
</evidence>
<dbReference type="EMBL" id="JAAXPJ010000002">
    <property type="protein sequence ID" value="NKZ10917.1"/>
    <property type="molecule type" value="Genomic_DNA"/>
</dbReference>
<accession>A0A7X6MQ06</accession>
<sequence>MTGDVVIQTFIDGREVSRSDVQRWEARRAKAVLAKLGSRLGRRAVAEILPGADLHTVIDADLDAQREALCALKSGLGHAGIYAMLRHELAMSERVARIAVAGSRGRKAYGTTRLVAEGISAVEFGAWFDGLTATNDEDAMVRSCPDHYLLRGLPDGRQEVVETTGGSPTPTRFLVDYAAAESVSVPVKPGYPVQIAGRAVLDDGLVIGGVRHQFRDHDGAMEAVLTVEFPGLFPSRMIAAHRWHLAVEFGNWIIAAAAASPAG</sequence>
<comment type="caution">
    <text evidence="1">The sequence shown here is derived from an EMBL/GenBank/DDBJ whole genome shotgun (WGS) entry which is preliminary data.</text>
</comment>
<proteinExistence type="predicted"/>
<organism evidence="1 2">
    <name type="scientific">Mycolicibacterium septicum DSM 44393</name>
    <dbReference type="NCBI Taxonomy" id="1341646"/>
    <lineage>
        <taxon>Bacteria</taxon>
        <taxon>Bacillati</taxon>
        <taxon>Actinomycetota</taxon>
        <taxon>Actinomycetes</taxon>
        <taxon>Mycobacteriales</taxon>
        <taxon>Mycobacteriaceae</taxon>
        <taxon>Mycolicibacterium</taxon>
    </lineage>
</organism>
<evidence type="ECO:0000313" key="1">
    <source>
        <dbReference type="EMBL" id="NKZ10917.1"/>
    </source>
</evidence>
<name>A0A7X6MQ06_9MYCO</name>
<dbReference type="Proteomes" id="UP000518188">
    <property type="component" value="Unassembled WGS sequence"/>
</dbReference>
<reference evidence="1 2" key="1">
    <citation type="submission" date="2020-04" db="EMBL/GenBank/DDBJ databases">
        <title>MicrobeNet Type strains.</title>
        <authorList>
            <person name="Nicholson A.C."/>
        </authorList>
    </citation>
    <scope>NUCLEOTIDE SEQUENCE [LARGE SCALE GENOMIC DNA]</scope>
    <source>
        <strain evidence="1 2">ATCC 700731</strain>
    </source>
</reference>
<gene>
    <name evidence="1" type="ORF">HGA11_08005</name>
</gene>